<feature type="region of interest" description="Disordered" evidence="1">
    <location>
        <begin position="264"/>
        <end position="303"/>
    </location>
</feature>
<dbReference type="EMBL" id="BK015343">
    <property type="protein sequence ID" value="DAE02199.1"/>
    <property type="molecule type" value="Genomic_DNA"/>
</dbReference>
<sequence>MASVKGGAIQKAQEQRVAAQQGARSIKDLIVSMEGQIAKALPSVLTPERFTRMVLTALSTNPKLRECTPKSFLGAMMQAAQLGVEPNTPLGQAYLIPYKNKGILECQFQLGYKGLLDLAYRSGEVTIIQAHEVYENDVFEYELGLEPKLRHVPTTGEKGAVTHYYAMFKTKSGGYGFHVMSRAEVDAFARKYSQAYKKGYSTPWTTNFDEMAKKTVLKACLKYAPIKTEFTRALGTDETIKTEIAADMTDAADETDYIEAEAVEVSEDNPPAEDAAQQPNKFMSAAQDDVPPNVDPETGEITG</sequence>
<dbReference type="GO" id="GO:0006259">
    <property type="term" value="P:DNA metabolic process"/>
    <property type="evidence" value="ECO:0007669"/>
    <property type="project" value="InterPro"/>
</dbReference>
<dbReference type="Pfam" id="PF03837">
    <property type="entry name" value="RecT"/>
    <property type="match status" value="1"/>
</dbReference>
<protein>
    <submittedName>
        <fullName evidence="2">RecT protein</fullName>
    </submittedName>
</protein>
<organism evidence="2">
    <name type="scientific">Myoviridae sp. ctiil21</name>
    <dbReference type="NCBI Taxonomy" id="2825153"/>
    <lineage>
        <taxon>Viruses</taxon>
        <taxon>Duplodnaviria</taxon>
        <taxon>Heunggongvirae</taxon>
        <taxon>Uroviricota</taxon>
        <taxon>Caudoviricetes</taxon>
    </lineage>
</organism>
<dbReference type="NCBIfam" id="TIGR00616">
    <property type="entry name" value="rect"/>
    <property type="match status" value="1"/>
</dbReference>
<name>A0A8S5P4Y9_9CAUD</name>
<dbReference type="GO" id="GO:0003677">
    <property type="term" value="F:DNA binding"/>
    <property type="evidence" value="ECO:0007669"/>
    <property type="project" value="InterPro"/>
</dbReference>
<proteinExistence type="predicted"/>
<dbReference type="InterPro" id="IPR018330">
    <property type="entry name" value="RecT_fam"/>
</dbReference>
<accession>A0A8S5P4Y9</accession>
<evidence type="ECO:0000313" key="2">
    <source>
        <dbReference type="EMBL" id="DAE02199.1"/>
    </source>
</evidence>
<dbReference type="InterPro" id="IPR004590">
    <property type="entry name" value="ssDNA_annealing_RecT"/>
</dbReference>
<reference evidence="2" key="1">
    <citation type="journal article" date="2021" name="Proc. Natl. Acad. Sci. U.S.A.">
        <title>A Catalog of Tens of Thousands of Viruses from Human Metagenomes Reveals Hidden Associations with Chronic Diseases.</title>
        <authorList>
            <person name="Tisza M.J."/>
            <person name="Buck C.B."/>
        </authorList>
    </citation>
    <scope>NUCLEOTIDE SEQUENCE</scope>
    <source>
        <strain evidence="2">Ctiil21</strain>
    </source>
</reference>
<evidence type="ECO:0000256" key="1">
    <source>
        <dbReference type="SAM" id="MobiDB-lite"/>
    </source>
</evidence>